<evidence type="ECO:0000256" key="1">
    <source>
        <dbReference type="SAM" id="MobiDB-lite"/>
    </source>
</evidence>
<accession>A0A392UDB6</accession>
<dbReference type="AlphaFoldDB" id="A0A392UDB6"/>
<dbReference type="Proteomes" id="UP000265520">
    <property type="component" value="Unassembled WGS sequence"/>
</dbReference>
<evidence type="ECO:0000313" key="2">
    <source>
        <dbReference type="EMBL" id="MCI71038.1"/>
    </source>
</evidence>
<feature type="compositionally biased region" description="Polar residues" evidence="1">
    <location>
        <begin position="1"/>
        <end position="23"/>
    </location>
</feature>
<keyword evidence="3" id="KW-1185">Reference proteome</keyword>
<reference evidence="2 3" key="1">
    <citation type="journal article" date="2018" name="Front. Plant Sci.">
        <title>Red Clover (Trifolium pratense) and Zigzag Clover (T. medium) - A Picture of Genomic Similarities and Differences.</title>
        <authorList>
            <person name="Dluhosova J."/>
            <person name="Istvanek J."/>
            <person name="Nedelnik J."/>
            <person name="Repkova J."/>
        </authorList>
    </citation>
    <scope>NUCLEOTIDE SEQUENCE [LARGE SCALE GENOMIC DNA]</scope>
    <source>
        <strain evidence="3">cv. 10/8</strain>
        <tissue evidence="2">Leaf</tissue>
    </source>
</reference>
<sequence length="50" mass="5276">MCSSEAENSDSSIADSSTQLQQESARKHVISPILMVNPSIVGLIGMIKGD</sequence>
<evidence type="ECO:0000313" key="3">
    <source>
        <dbReference type="Proteomes" id="UP000265520"/>
    </source>
</evidence>
<proteinExistence type="predicted"/>
<name>A0A392UDB6_9FABA</name>
<dbReference type="EMBL" id="LXQA010788272">
    <property type="protein sequence ID" value="MCI71038.1"/>
    <property type="molecule type" value="Genomic_DNA"/>
</dbReference>
<feature type="region of interest" description="Disordered" evidence="1">
    <location>
        <begin position="1"/>
        <end position="26"/>
    </location>
</feature>
<comment type="caution">
    <text evidence="2">The sequence shown here is derived from an EMBL/GenBank/DDBJ whole genome shotgun (WGS) entry which is preliminary data.</text>
</comment>
<organism evidence="2 3">
    <name type="scientific">Trifolium medium</name>
    <dbReference type="NCBI Taxonomy" id="97028"/>
    <lineage>
        <taxon>Eukaryota</taxon>
        <taxon>Viridiplantae</taxon>
        <taxon>Streptophyta</taxon>
        <taxon>Embryophyta</taxon>
        <taxon>Tracheophyta</taxon>
        <taxon>Spermatophyta</taxon>
        <taxon>Magnoliopsida</taxon>
        <taxon>eudicotyledons</taxon>
        <taxon>Gunneridae</taxon>
        <taxon>Pentapetalae</taxon>
        <taxon>rosids</taxon>
        <taxon>fabids</taxon>
        <taxon>Fabales</taxon>
        <taxon>Fabaceae</taxon>
        <taxon>Papilionoideae</taxon>
        <taxon>50 kb inversion clade</taxon>
        <taxon>NPAAA clade</taxon>
        <taxon>Hologalegina</taxon>
        <taxon>IRL clade</taxon>
        <taxon>Trifolieae</taxon>
        <taxon>Trifolium</taxon>
    </lineage>
</organism>
<protein>
    <submittedName>
        <fullName evidence="2">Uncharacterized protein</fullName>
    </submittedName>
</protein>